<dbReference type="InterPro" id="IPR011701">
    <property type="entry name" value="MFS"/>
</dbReference>
<dbReference type="PROSITE" id="PS50850">
    <property type="entry name" value="MFS"/>
    <property type="match status" value="1"/>
</dbReference>
<keyword evidence="8" id="KW-0997">Cell inner membrane</keyword>
<accession>A0A4Z0C8X8</accession>
<proteinExistence type="inferred from homology"/>
<dbReference type="EMBL" id="SMLK01000001">
    <property type="protein sequence ID" value="TFZ08137.1"/>
    <property type="molecule type" value="Genomic_DNA"/>
</dbReference>
<dbReference type="AlphaFoldDB" id="A0A4Z0C8X8"/>
<reference evidence="10 11" key="1">
    <citation type="submission" date="2019-03" db="EMBL/GenBank/DDBJ databases">
        <title>Ramlibacter sp. 18x22-1, whole genome shotgun sequence.</title>
        <authorList>
            <person name="Zhang X."/>
            <person name="Feng G."/>
            <person name="Zhu H."/>
        </authorList>
    </citation>
    <scope>NUCLEOTIDE SEQUENCE [LARGE SCALE GENOMIC DNA]</scope>
    <source>
        <strain evidence="10 11">18x22-1</strain>
    </source>
</reference>
<feature type="transmembrane region" description="Helical" evidence="8">
    <location>
        <begin position="73"/>
        <end position="92"/>
    </location>
</feature>
<feature type="transmembrane region" description="Helical" evidence="8">
    <location>
        <begin position="157"/>
        <end position="181"/>
    </location>
</feature>
<gene>
    <name evidence="10" type="ORF">EZ216_02940</name>
</gene>
<evidence type="ECO:0000256" key="5">
    <source>
        <dbReference type="ARBA" id="ARBA00022692"/>
    </source>
</evidence>
<feature type="transmembrane region" description="Helical" evidence="8">
    <location>
        <begin position="131"/>
        <end position="151"/>
    </location>
</feature>
<keyword evidence="11" id="KW-1185">Reference proteome</keyword>
<name>A0A4Z0C8X8_9BURK</name>
<organism evidence="10 11">
    <name type="scientific">Ramlibacter humi</name>
    <dbReference type="NCBI Taxonomy" id="2530451"/>
    <lineage>
        <taxon>Bacteria</taxon>
        <taxon>Pseudomonadati</taxon>
        <taxon>Pseudomonadota</taxon>
        <taxon>Betaproteobacteria</taxon>
        <taxon>Burkholderiales</taxon>
        <taxon>Comamonadaceae</taxon>
        <taxon>Ramlibacter</taxon>
    </lineage>
</organism>
<dbReference type="RefSeq" id="WP_135248075.1">
    <property type="nucleotide sequence ID" value="NZ_SMLK01000001.1"/>
</dbReference>
<dbReference type="PANTHER" id="PTHR43124">
    <property type="entry name" value="PURINE EFFLUX PUMP PBUE"/>
    <property type="match status" value="1"/>
</dbReference>
<keyword evidence="6 8" id="KW-1133">Transmembrane helix</keyword>
<feature type="transmembrane region" description="Helical" evidence="8">
    <location>
        <begin position="367"/>
        <end position="388"/>
    </location>
</feature>
<feature type="transmembrane region" description="Helical" evidence="8">
    <location>
        <begin position="98"/>
        <end position="119"/>
    </location>
</feature>
<feature type="transmembrane region" description="Helical" evidence="8">
    <location>
        <begin position="334"/>
        <end position="361"/>
    </location>
</feature>
<feature type="transmembrane region" description="Helical" evidence="8">
    <location>
        <begin position="303"/>
        <end position="322"/>
    </location>
</feature>
<feature type="transmembrane region" description="Helical" evidence="8">
    <location>
        <begin position="41"/>
        <end position="61"/>
    </location>
</feature>
<evidence type="ECO:0000256" key="6">
    <source>
        <dbReference type="ARBA" id="ARBA00022989"/>
    </source>
</evidence>
<dbReference type="Proteomes" id="UP000297839">
    <property type="component" value="Unassembled WGS sequence"/>
</dbReference>
<evidence type="ECO:0000256" key="7">
    <source>
        <dbReference type="ARBA" id="ARBA00023136"/>
    </source>
</evidence>
<dbReference type="GO" id="GO:0005886">
    <property type="term" value="C:plasma membrane"/>
    <property type="evidence" value="ECO:0007669"/>
    <property type="project" value="UniProtKB-SubCell"/>
</dbReference>
<dbReference type="NCBIfam" id="TIGR00710">
    <property type="entry name" value="efflux_Bcr_CflA"/>
    <property type="match status" value="1"/>
</dbReference>
<dbReference type="InterPro" id="IPR004812">
    <property type="entry name" value="Efflux_drug-R_Bcr/CmlA"/>
</dbReference>
<feature type="domain" description="Major facilitator superfamily (MFS) profile" evidence="9">
    <location>
        <begin position="6"/>
        <end position="392"/>
    </location>
</feature>
<feature type="transmembrane region" description="Helical" evidence="8">
    <location>
        <begin position="12"/>
        <end position="29"/>
    </location>
</feature>
<evidence type="ECO:0000259" key="9">
    <source>
        <dbReference type="PROSITE" id="PS50850"/>
    </source>
</evidence>
<dbReference type="GO" id="GO:1990961">
    <property type="term" value="P:xenobiotic detoxification by transmembrane export across the plasma membrane"/>
    <property type="evidence" value="ECO:0007669"/>
    <property type="project" value="InterPro"/>
</dbReference>
<keyword evidence="5 8" id="KW-0812">Transmembrane</keyword>
<dbReference type="PANTHER" id="PTHR43124:SF3">
    <property type="entry name" value="CHLORAMPHENICOL EFFLUX PUMP RV0191"/>
    <property type="match status" value="1"/>
</dbReference>
<dbReference type="OrthoDB" id="9814303at2"/>
<evidence type="ECO:0000256" key="4">
    <source>
        <dbReference type="ARBA" id="ARBA00022475"/>
    </source>
</evidence>
<feature type="transmembrane region" description="Helical" evidence="8">
    <location>
        <begin position="276"/>
        <end position="297"/>
    </location>
</feature>
<evidence type="ECO:0000256" key="3">
    <source>
        <dbReference type="ARBA" id="ARBA00022448"/>
    </source>
</evidence>
<evidence type="ECO:0000313" key="10">
    <source>
        <dbReference type="EMBL" id="TFZ08137.1"/>
    </source>
</evidence>
<dbReference type="Gene3D" id="1.20.1720.10">
    <property type="entry name" value="Multidrug resistance protein D"/>
    <property type="match status" value="1"/>
</dbReference>
<dbReference type="Pfam" id="PF07690">
    <property type="entry name" value="MFS_1"/>
    <property type="match status" value="1"/>
</dbReference>
<comment type="caution">
    <text evidence="10">The sequence shown here is derived from an EMBL/GenBank/DDBJ whole genome shotgun (WGS) entry which is preliminary data.</text>
</comment>
<feature type="transmembrane region" description="Helical" evidence="8">
    <location>
        <begin position="212"/>
        <end position="235"/>
    </location>
</feature>
<keyword evidence="7 8" id="KW-0472">Membrane</keyword>
<dbReference type="InterPro" id="IPR020846">
    <property type="entry name" value="MFS_dom"/>
</dbReference>
<comment type="similarity">
    <text evidence="2 8">Belongs to the major facilitator superfamily. Bcr/CmlA family.</text>
</comment>
<keyword evidence="3 8" id="KW-0813">Transport</keyword>
<keyword evidence="4" id="KW-1003">Cell membrane</keyword>
<comment type="subcellular location">
    <subcellularLocation>
        <location evidence="8">Cell inner membrane</location>
        <topology evidence="8">Multi-pass membrane protein</topology>
    </subcellularLocation>
    <subcellularLocation>
        <location evidence="1">Cell membrane</location>
        <topology evidence="1">Multi-pass membrane protein</topology>
    </subcellularLocation>
</comment>
<dbReference type="GO" id="GO:0042910">
    <property type="term" value="F:xenobiotic transmembrane transporter activity"/>
    <property type="evidence" value="ECO:0007669"/>
    <property type="project" value="InterPro"/>
</dbReference>
<evidence type="ECO:0000256" key="1">
    <source>
        <dbReference type="ARBA" id="ARBA00004651"/>
    </source>
</evidence>
<sequence>MSHTRLRMLNLVGQLAYGLLSMTICLPSMQDWPATFGASQAAVQLTFGGFVGAYGCMQLVYGPWSDRIGRKPVLMIGLCIAFLGSVMAAFATNLATLTLARVLQGAGVAAGMVTGRAMVQDLFQGAERTRAMALVGMSMGVVPPLATLAGGALHVRFGWQACFVLLSVLAVALLAAAWWGLPSQQPAGRHQRPGALRELATSYATLAREPAFLLYVLLLASTTATFYTFLGGTPLALKAYGVRPDQLGWYIGAIPVAYIFGNLLTLRLSHRLADHAIVAGGLALTLLGVALVIALGLSPVRGPLALALPLLLLGVGHGLIVPPTLAGTVGLIPALAGAAAAVGGVSQQLLGAFGGFAVGLVTHETQVNLGLLMLGWTLLGLAAQLLLASGRKQRA</sequence>
<evidence type="ECO:0000313" key="11">
    <source>
        <dbReference type="Proteomes" id="UP000297839"/>
    </source>
</evidence>
<dbReference type="InterPro" id="IPR050189">
    <property type="entry name" value="MFS_Efflux_Transporters"/>
</dbReference>
<protein>
    <recommendedName>
        <fullName evidence="8">Bcr/CflA family efflux transporter</fullName>
    </recommendedName>
</protein>
<dbReference type="InterPro" id="IPR036259">
    <property type="entry name" value="MFS_trans_sf"/>
</dbReference>
<dbReference type="SUPFAM" id="SSF103473">
    <property type="entry name" value="MFS general substrate transporter"/>
    <property type="match status" value="1"/>
</dbReference>
<evidence type="ECO:0000256" key="8">
    <source>
        <dbReference type="RuleBase" id="RU365088"/>
    </source>
</evidence>
<feature type="transmembrane region" description="Helical" evidence="8">
    <location>
        <begin position="247"/>
        <end position="264"/>
    </location>
</feature>
<evidence type="ECO:0000256" key="2">
    <source>
        <dbReference type="ARBA" id="ARBA00006236"/>
    </source>
</evidence>